<evidence type="ECO:0008006" key="3">
    <source>
        <dbReference type="Google" id="ProtNLM"/>
    </source>
</evidence>
<proteinExistence type="predicted"/>
<sequence>NGSELCQGRLTLDVRKYFFTKRVVKHWNRLPRELVDVPSLSALKKHLDNALNNML</sequence>
<feature type="non-terminal residue" evidence="1">
    <location>
        <position position="1"/>
    </location>
</feature>
<gene>
    <name evidence="1" type="ORF">N341_04781</name>
</gene>
<reference evidence="1 2" key="1">
    <citation type="submission" date="2014-04" db="EMBL/GenBank/DDBJ databases">
        <title>Genome evolution of avian class.</title>
        <authorList>
            <person name="Zhang G."/>
            <person name="Li C."/>
        </authorList>
    </citation>
    <scope>NUCLEOTIDE SEQUENCE [LARGE SCALE GENOMIC DNA]</scope>
    <source>
        <strain evidence="1">BGI_N341</strain>
    </source>
</reference>
<dbReference type="Proteomes" id="UP000054190">
    <property type="component" value="Unassembled WGS sequence"/>
</dbReference>
<evidence type="ECO:0000313" key="1">
    <source>
        <dbReference type="EMBL" id="KFV45120.1"/>
    </source>
</evidence>
<name>A0A093ENQ0_TYTAL</name>
<dbReference type="EMBL" id="KK374315">
    <property type="protein sequence ID" value="KFV45120.1"/>
    <property type="molecule type" value="Genomic_DNA"/>
</dbReference>
<keyword evidence="2" id="KW-1185">Reference proteome</keyword>
<protein>
    <recommendedName>
        <fullName evidence="3">Nidogen G2 beta-barrel domain-containing protein</fullName>
    </recommendedName>
</protein>
<organism evidence="1 2">
    <name type="scientific">Tyto alba</name>
    <name type="common">Barn owl</name>
    <dbReference type="NCBI Taxonomy" id="56313"/>
    <lineage>
        <taxon>Eukaryota</taxon>
        <taxon>Metazoa</taxon>
        <taxon>Chordata</taxon>
        <taxon>Craniata</taxon>
        <taxon>Vertebrata</taxon>
        <taxon>Euteleostomi</taxon>
        <taxon>Archelosauria</taxon>
        <taxon>Archosauria</taxon>
        <taxon>Dinosauria</taxon>
        <taxon>Saurischia</taxon>
        <taxon>Theropoda</taxon>
        <taxon>Coelurosauria</taxon>
        <taxon>Aves</taxon>
        <taxon>Neognathae</taxon>
        <taxon>Neoaves</taxon>
        <taxon>Telluraves</taxon>
        <taxon>Strigiformes</taxon>
        <taxon>Tytonidae</taxon>
        <taxon>Tyto</taxon>
    </lineage>
</organism>
<evidence type="ECO:0000313" key="2">
    <source>
        <dbReference type="Proteomes" id="UP000054190"/>
    </source>
</evidence>
<dbReference type="AlphaFoldDB" id="A0A093ENQ0"/>
<accession>A0A093ENQ0</accession>
<feature type="non-terminal residue" evidence="1">
    <location>
        <position position="55"/>
    </location>
</feature>